<dbReference type="GO" id="GO:0006644">
    <property type="term" value="P:phospholipid metabolic process"/>
    <property type="evidence" value="ECO:0007669"/>
    <property type="project" value="InterPro"/>
</dbReference>
<comment type="similarity">
    <text evidence="2">Belongs to the PA-phosphatase related phosphoesterase family.</text>
</comment>
<evidence type="ECO:0000313" key="8">
    <source>
        <dbReference type="EMBL" id="OJJ38822.1"/>
    </source>
</evidence>
<sequence>MQDILANVPKRLLLAYIFDWIVIIVVAIIGYGFSKATPNSNPFSLTDGSISYPFKKHETVPSHVQVFISLVGPATIIALLVLALIPGSAVSRNAPRSLKWRYRIWECNAGWMGLAVALAGAYTATHGLKNLVGKPRPDFLARCDPDLSKITAYAVGGLGQQLEGAPTLVTWEICQNKSNKLRSAGFSSFPSGHSSCKFGGSP</sequence>
<evidence type="ECO:0000259" key="7">
    <source>
        <dbReference type="Pfam" id="PF01569"/>
    </source>
</evidence>
<dbReference type="GeneID" id="63750322"/>
<keyword evidence="4 6" id="KW-1133">Transmembrane helix</keyword>
<evidence type="ECO:0000256" key="2">
    <source>
        <dbReference type="ARBA" id="ARBA00008816"/>
    </source>
</evidence>
<gene>
    <name evidence="8" type="ORF">ASPWEDRAFT_36490</name>
</gene>
<dbReference type="AlphaFoldDB" id="A0A1L9RV73"/>
<dbReference type="InterPro" id="IPR000326">
    <property type="entry name" value="PAP2/HPO"/>
</dbReference>
<dbReference type="GO" id="GO:0008195">
    <property type="term" value="F:phosphatidate phosphatase activity"/>
    <property type="evidence" value="ECO:0007669"/>
    <property type="project" value="TreeGrafter"/>
</dbReference>
<reference evidence="9" key="1">
    <citation type="journal article" date="2017" name="Genome Biol.">
        <title>Comparative genomics reveals high biological diversity and specific adaptations in the industrially and medically important fungal genus Aspergillus.</title>
        <authorList>
            <person name="de Vries R.P."/>
            <person name="Riley R."/>
            <person name="Wiebenga A."/>
            <person name="Aguilar-Osorio G."/>
            <person name="Amillis S."/>
            <person name="Uchima C.A."/>
            <person name="Anderluh G."/>
            <person name="Asadollahi M."/>
            <person name="Askin M."/>
            <person name="Barry K."/>
            <person name="Battaglia E."/>
            <person name="Bayram O."/>
            <person name="Benocci T."/>
            <person name="Braus-Stromeyer S.A."/>
            <person name="Caldana C."/>
            <person name="Canovas D."/>
            <person name="Cerqueira G.C."/>
            <person name="Chen F."/>
            <person name="Chen W."/>
            <person name="Choi C."/>
            <person name="Clum A."/>
            <person name="Dos Santos R.A."/>
            <person name="Damasio A.R."/>
            <person name="Diallinas G."/>
            <person name="Emri T."/>
            <person name="Fekete E."/>
            <person name="Flipphi M."/>
            <person name="Freyberg S."/>
            <person name="Gallo A."/>
            <person name="Gournas C."/>
            <person name="Habgood R."/>
            <person name="Hainaut M."/>
            <person name="Harispe M.L."/>
            <person name="Henrissat B."/>
            <person name="Hilden K.S."/>
            <person name="Hope R."/>
            <person name="Hossain A."/>
            <person name="Karabika E."/>
            <person name="Karaffa L."/>
            <person name="Karanyi Z."/>
            <person name="Krasevec N."/>
            <person name="Kuo A."/>
            <person name="Kusch H."/>
            <person name="LaButti K."/>
            <person name="Lagendijk E.L."/>
            <person name="Lapidus A."/>
            <person name="Levasseur A."/>
            <person name="Lindquist E."/>
            <person name="Lipzen A."/>
            <person name="Logrieco A.F."/>
            <person name="MacCabe A."/>
            <person name="Maekelae M.R."/>
            <person name="Malavazi I."/>
            <person name="Melin P."/>
            <person name="Meyer V."/>
            <person name="Mielnichuk N."/>
            <person name="Miskei M."/>
            <person name="Molnar A.P."/>
            <person name="Mule G."/>
            <person name="Ngan C.Y."/>
            <person name="Orejas M."/>
            <person name="Orosz E."/>
            <person name="Ouedraogo J.P."/>
            <person name="Overkamp K.M."/>
            <person name="Park H.-S."/>
            <person name="Perrone G."/>
            <person name="Piumi F."/>
            <person name="Punt P.J."/>
            <person name="Ram A.F."/>
            <person name="Ramon A."/>
            <person name="Rauscher S."/>
            <person name="Record E."/>
            <person name="Riano-Pachon D.M."/>
            <person name="Robert V."/>
            <person name="Roehrig J."/>
            <person name="Ruller R."/>
            <person name="Salamov A."/>
            <person name="Salih N.S."/>
            <person name="Samson R.A."/>
            <person name="Sandor E."/>
            <person name="Sanguinetti M."/>
            <person name="Schuetze T."/>
            <person name="Sepcic K."/>
            <person name="Shelest E."/>
            <person name="Sherlock G."/>
            <person name="Sophianopoulou V."/>
            <person name="Squina F.M."/>
            <person name="Sun H."/>
            <person name="Susca A."/>
            <person name="Todd R.B."/>
            <person name="Tsang A."/>
            <person name="Unkles S.E."/>
            <person name="van de Wiele N."/>
            <person name="van Rossen-Uffink D."/>
            <person name="Oliveira J.V."/>
            <person name="Vesth T.C."/>
            <person name="Visser J."/>
            <person name="Yu J.-H."/>
            <person name="Zhou M."/>
            <person name="Andersen M.R."/>
            <person name="Archer D.B."/>
            <person name="Baker S.E."/>
            <person name="Benoit I."/>
            <person name="Brakhage A.A."/>
            <person name="Braus G.H."/>
            <person name="Fischer R."/>
            <person name="Frisvad J.C."/>
            <person name="Goldman G.H."/>
            <person name="Houbraken J."/>
            <person name="Oakley B."/>
            <person name="Pocsi I."/>
            <person name="Scazzocchio C."/>
            <person name="Seiboth B."/>
            <person name="vanKuyk P.A."/>
            <person name="Wortman J."/>
            <person name="Dyer P.S."/>
            <person name="Grigoriev I.V."/>
        </authorList>
    </citation>
    <scope>NUCLEOTIDE SEQUENCE [LARGE SCALE GENOMIC DNA]</scope>
    <source>
        <strain evidence="9">DTO 134E9</strain>
    </source>
</reference>
<dbReference type="VEuPathDB" id="FungiDB:ASPWEDRAFT_36490"/>
<organism evidence="8 9">
    <name type="scientific">Aspergillus wentii DTO 134E9</name>
    <dbReference type="NCBI Taxonomy" id="1073089"/>
    <lineage>
        <taxon>Eukaryota</taxon>
        <taxon>Fungi</taxon>
        <taxon>Dikarya</taxon>
        <taxon>Ascomycota</taxon>
        <taxon>Pezizomycotina</taxon>
        <taxon>Eurotiomycetes</taxon>
        <taxon>Eurotiomycetidae</taxon>
        <taxon>Eurotiales</taxon>
        <taxon>Aspergillaceae</taxon>
        <taxon>Aspergillus</taxon>
        <taxon>Aspergillus subgen. Cremei</taxon>
    </lineage>
</organism>
<dbReference type="InterPro" id="IPR036938">
    <property type="entry name" value="PAP2/HPO_sf"/>
</dbReference>
<dbReference type="Gene3D" id="1.20.144.10">
    <property type="entry name" value="Phosphatidic acid phosphatase type 2/haloperoxidase"/>
    <property type="match status" value="1"/>
</dbReference>
<feature type="transmembrane region" description="Helical" evidence="6">
    <location>
        <begin position="12"/>
        <end position="33"/>
    </location>
</feature>
<dbReference type="OrthoDB" id="10030083at2759"/>
<keyword evidence="3 6" id="KW-0812">Transmembrane</keyword>
<dbReference type="Pfam" id="PF01569">
    <property type="entry name" value="PAP2"/>
    <property type="match status" value="1"/>
</dbReference>
<accession>A0A1L9RV73</accession>
<keyword evidence="9" id="KW-1185">Reference proteome</keyword>
<feature type="transmembrane region" description="Helical" evidence="6">
    <location>
        <begin position="64"/>
        <end position="85"/>
    </location>
</feature>
<keyword evidence="5 6" id="KW-0472">Membrane</keyword>
<feature type="domain" description="Phosphatidic acid phosphatase type 2/haloperoxidase" evidence="7">
    <location>
        <begin position="111"/>
        <end position="196"/>
    </location>
</feature>
<dbReference type="GO" id="GO:0016020">
    <property type="term" value="C:membrane"/>
    <property type="evidence" value="ECO:0007669"/>
    <property type="project" value="UniProtKB-SubCell"/>
</dbReference>
<dbReference type="InterPro" id="IPR043216">
    <property type="entry name" value="PAP-like"/>
</dbReference>
<dbReference type="RefSeq" id="XP_040692498.1">
    <property type="nucleotide sequence ID" value="XM_040834474.1"/>
</dbReference>
<proteinExistence type="inferred from homology"/>
<evidence type="ECO:0000256" key="3">
    <source>
        <dbReference type="ARBA" id="ARBA00022692"/>
    </source>
</evidence>
<evidence type="ECO:0000256" key="4">
    <source>
        <dbReference type="ARBA" id="ARBA00022989"/>
    </source>
</evidence>
<evidence type="ECO:0000256" key="5">
    <source>
        <dbReference type="ARBA" id="ARBA00023136"/>
    </source>
</evidence>
<dbReference type="SUPFAM" id="SSF48317">
    <property type="entry name" value="Acid phosphatase/Vanadium-dependent haloperoxidase"/>
    <property type="match status" value="1"/>
</dbReference>
<dbReference type="Proteomes" id="UP000184383">
    <property type="component" value="Unassembled WGS sequence"/>
</dbReference>
<evidence type="ECO:0000256" key="1">
    <source>
        <dbReference type="ARBA" id="ARBA00004141"/>
    </source>
</evidence>
<feature type="transmembrane region" description="Helical" evidence="6">
    <location>
        <begin position="105"/>
        <end position="124"/>
    </location>
</feature>
<dbReference type="STRING" id="1073089.A0A1L9RV73"/>
<dbReference type="PANTHER" id="PTHR10165:SF154">
    <property type="entry name" value="PAP2 DOMAIN PROTEIN (AFU_ORTHOLOGUE AFUA_1G09730)"/>
    <property type="match status" value="1"/>
</dbReference>
<protein>
    <recommendedName>
        <fullName evidence="7">Phosphatidic acid phosphatase type 2/haloperoxidase domain-containing protein</fullName>
    </recommendedName>
</protein>
<dbReference type="PANTHER" id="PTHR10165">
    <property type="entry name" value="LIPID PHOSPHATE PHOSPHATASE"/>
    <property type="match status" value="1"/>
</dbReference>
<dbReference type="EMBL" id="KV878210">
    <property type="protein sequence ID" value="OJJ38822.1"/>
    <property type="molecule type" value="Genomic_DNA"/>
</dbReference>
<evidence type="ECO:0000313" key="9">
    <source>
        <dbReference type="Proteomes" id="UP000184383"/>
    </source>
</evidence>
<name>A0A1L9RV73_ASPWE</name>
<dbReference type="GO" id="GO:0046839">
    <property type="term" value="P:phospholipid dephosphorylation"/>
    <property type="evidence" value="ECO:0007669"/>
    <property type="project" value="TreeGrafter"/>
</dbReference>
<comment type="subcellular location">
    <subcellularLocation>
        <location evidence="1">Membrane</location>
        <topology evidence="1">Multi-pass membrane protein</topology>
    </subcellularLocation>
</comment>
<evidence type="ECO:0000256" key="6">
    <source>
        <dbReference type="SAM" id="Phobius"/>
    </source>
</evidence>